<organism evidence="3 4">
    <name type="scientific">Corynebacterium flavescens</name>
    <dbReference type="NCBI Taxonomy" id="28028"/>
    <lineage>
        <taxon>Bacteria</taxon>
        <taxon>Bacillati</taxon>
        <taxon>Actinomycetota</taxon>
        <taxon>Actinomycetes</taxon>
        <taxon>Mycobacteriales</taxon>
        <taxon>Corynebacteriaceae</taxon>
        <taxon>Corynebacterium</taxon>
    </lineage>
</organism>
<feature type="transmembrane region" description="Helical" evidence="2">
    <location>
        <begin position="91"/>
        <end position="115"/>
    </location>
</feature>
<protein>
    <submittedName>
        <fullName evidence="3">Uncharacterized protein</fullName>
    </submittedName>
</protein>
<feature type="compositionally biased region" description="Low complexity" evidence="1">
    <location>
        <begin position="34"/>
        <end position="61"/>
    </location>
</feature>
<feature type="region of interest" description="Disordered" evidence="1">
    <location>
        <begin position="1"/>
        <end position="85"/>
    </location>
</feature>
<evidence type="ECO:0000256" key="1">
    <source>
        <dbReference type="SAM" id="MobiDB-lite"/>
    </source>
</evidence>
<keyword evidence="2" id="KW-0472">Membrane</keyword>
<dbReference type="Proteomes" id="UP000315353">
    <property type="component" value="Unassembled WGS sequence"/>
</dbReference>
<dbReference type="GeneID" id="82881621"/>
<dbReference type="AlphaFoldDB" id="A0AB73BAJ5"/>
<feature type="transmembrane region" description="Helical" evidence="2">
    <location>
        <begin position="165"/>
        <end position="189"/>
    </location>
</feature>
<feature type="transmembrane region" description="Helical" evidence="2">
    <location>
        <begin position="121"/>
        <end position="144"/>
    </location>
</feature>
<gene>
    <name evidence="3" type="ORF">CFL01nite_20270</name>
</gene>
<keyword evidence="2" id="KW-0812">Transmembrane</keyword>
<evidence type="ECO:0000313" key="4">
    <source>
        <dbReference type="Proteomes" id="UP000315353"/>
    </source>
</evidence>
<sequence length="195" mass="19227">MTFGSPGPRPRFGGGNPAPQGGSFGQPGPAGSFPAPAQPGGTAGPTGSAGSAAPSGGTRPSFGGGFGAGAPEPMPGTQPTPAATAPTKGPWAWLIGAGVAAILGLILVILAPLVASATSTLFFTLGLCGWALAGIVSFVLLGIYTLKNTQRQAETFYIEDTTQTLLYRIIMGASFIVVIGAAVEIALFVGKAVGI</sequence>
<dbReference type="RefSeq" id="WP_232315950.1">
    <property type="nucleotide sequence ID" value="NZ_BJNB01000038.1"/>
</dbReference>
<name>A0AB73BAJ5_CORFL</name>
<dbReference type="EMBL" id="BJNB01000038">
    <property type="protein sequence ID" value="GEB98532.1"/>
    <property type="molecule type" value="Genomic_DNA"/>
</dbReference>
<proteinExistence type="predicted"/>
<evidence type="ECO:0000256" key="2">
    <source>
        <dbReference type="SAM" id="Phobius"/>
    </source>
</evidence>
<accession>A0AB73BAJ5</accession>
<evidence type="ECO:0000313" key="3">
    <source>
        <dbReference type="EMBL" id="GEB98532.1"/>
    </source>
</evidence>
<reference evidence="3 4" key="1">
    <citation type="submission" date="2019-06" db="EMBL/GenBank/DDBJ databases">
        <title>Whole genome shotgun sequence of Corynebacterium flavescens NBRC 14136.</title>
        <authorList>
            <person name="Hosoyama A."/>
            <person name="Uohara A."/>
            <person name="Ohji S."/>
            <person name="Ichikawa N."/>
        </authorList>
    </citation>
    <scope>NUCLEOTIDE SEQUENCE [LARGE SCALE GENOMIC DNA]</scope>
    <source>
        <strain evidence="3 4">NBRC 14136</strain>
    </source>
</reference>
<keyword evidence="2" id="KW-1133">Transmembrane helix</keyword>
<comment type="caution">
    <text evidence="3">The sequence shown here is derived from an EMBL/GenBank/DDBJ whole genome shotgun (WGS) entry which is preliminary data.</text>
</comment>